<proteinExistence type="predicted"/>
<reference evidence="1 2" key="1">
    <citation type="submission" date="2016-02" db="EMBL/GenBank/DDBJ databases">
        <title>Band-tailed pigeon sequencing and assembly.</title>
        <authorList>
            <person name="Soares A.E."/>
            <person name="Novak B.J."/>
            <person name="Rice E.S."/>
            <person name="O'Connell B."/>
            <person name="Chang D."/>
            <person name="Weber S."/>
            <person name="Shapiro B."/>
        </authorList>
    </citation>
    <scope>NUCLEOTIDE SEQUENCE [LARGE SCALE GENOMIC DNA]</scope>
    <source>
        <strain evidence="1">BTP2013</strain>
        <tissue evidence="1">Blood</tissue>
    </source>
</reference>
<comment type="caution">
    <text evidence="1">The sequence shown here is derived from an EMBL/GenBank/DDBJ whole genome shotgun (WGS) entry which is preliminary data.</text>
</comment>
<dbReference type="AlphaFoldDB" id="A0A1V4KLP7"/>
<dbReference type="Proteomes" id="UP000190648">
    <property type="component" value="Unassembled WGS sequence"/>
</dbReference>
<organism evidence="1 2">
    <name type="scientific">Patagioenas fasciata monilis</name>
    <dbReference type="NCBI Taxonomy" id="372326"/>
    <lineage>
        <taxon>Eukaryota</taxon>
        <taxon>Metazoa</taxon>
        <taxon>Chordata</taxon>
        <taxon>Craniata</taxon>
        <taxon>Vertebrata</taxon>
        <taxon>Euteleostomi</taxon>
        <taxon>Archelosauria</taxon>
        <taxon>Archosauria</taxon>
        <taxon>Dinosauria</taxon>
        <taxon>Saurischia</taxon>
        <taxon>Theropoda</taxon>
        <taxon>Coelurosauria</taxon>
        <taxon>Aves</taxon>
        <taxon>Neognathae</taxon>
        <taxon>Neoaves</taxon>
        <taxon>Columbimorphae</taxon>
        <taxon>Columbiformes</taxon>
        <taxon>Columbidae</taxon>
        <taxon>Patagioenas</taxon>
    </lineage>
</organism>
<sequence>MLEVLLLPGPRCLHPAACSFVACSLLPAPCCLVLTASCHSHCWTKQASAGICSRGCGPATASIRDYMPREQCLNTAVHLKTQDKLEGQKVQRELQCLLNQNEIQKQKLQCNDIIHRSGSSPDRHSEMRSAFQGEKTAGIKTSPFIYPENFQS</sequence>
<evidence type="ECO:0000313" key="1">
    <source>
        <dbReference type="EMBL" id="OPJ85374.1"/>
    </source>
</evidence>
<gene>
    <name evidence="1" type="ORF">AV530_011793</name>
</gene>
<evidence type="ECO:0000313" key="2">
    <source>
        <dbReference type="Proteomes" id="UP000190648"/>
    </source>
</evidence>
<keyword evidence="2" id="KW-1185">Reference proteome</keyword>
<protein>
    <submittedName>
        <fullName evidence="1">Uncharacterized protein</fullName>
    </submittedName>
</protein>
<dbReference type="EMBL" id="LSYS01002888">
    <property type="protein sequence ID" value="OPJ85374.1"/>
    <property type="molecule type" value="Genomic_DNA"/>
</dbReference>
<accession>A0A1V4KLP7</accession>
<name>A0A1V4KLP7_PATFA</name>